<gene>
    <name evidence="7" type="ORF">GCM10023313_17760</name>
</gene>
<evidence type="ECO:0000259" key="6">
    <source>
        <dbReference type="Pfam" id="PF07715"/>
    </source>
</evidence>
<evidence type="ECO:0000256" key="1">
    <source>
        <dbReference type="ARBA" id="ARBA00004442"/>
    </source>
</evidence>
<organism evidence="7 8">
    <name type="scientific">Mucilaginibacter defluvii</name>
    <dbReference type="NCBI Taxonomy" id="1196019"/>
    <lineage>
        <taxon>Bacteria</taxon>
        <taxon>Pseudomonadati</taxon>
        <taxon>Bacteroidota</taxon>
        <taxon>Sphingobacteriia</taxon>
        <taxon>Sphingobacteriales</taxon>
        <taxon>Sphingobacteriaceae</taxon>
        <taxon>Mucilaginibacter</taxon>
    </lineage>
</organism>
<evidence type="ECO:0000256" key="2">
    <source>
        <dbReference type="ARBA" id="ARBA00023136"/>
    </source>
</evidence>
<evidence type="ECO:0000256" key="4">
    <source>
        <dbReference type="RuleBase" id="RU003357"/>
    </source>
</evidence>
<dbReference type="EMBL" id="BAABJI010000002">
    <property type="protein sequence ID" value="GAA4914809.1"/>
    <property type="molecule type" value="Genomic_DNA"/>
</dbReference>
<keyword evidence="8" id="KW-1185">Reference proteome</keyword>
<keyword evidence="2 4" id="KW-0472">Membrane</keyword>
<reference evidence="8" key="1">
    <citation type="journal article" date="2019" name="Int. J. Syst. Evol. Microbiol.">
        <title>The Global Catalogue of Microorganisms (GCM) 10K type strain sequencing project: providing services to taxonomists for standard genome sequencing and annotation.</title>
        <authorList>
            <consortium name="The Broad Institute Genomics Platform"/>
            <consortium name="The Broad Institute Genome Sequencing Center for Infectious Disease"/>
            <person name="Wu L."/>
            <person name="Ma J."/>
        </authorList>
    </citation>
    <scope>NUCLEOTIDE SEQUENCE [LARGE SCALE GENOMIC DNA]</scope>
    <source>
        <strain evidence="8">JCM 18283</strain>
    </source>
</reference>
<comment type="subcellular location">
    <subcellularLocation>
        <location evidence="1 4">Cell outer membrane</location>
    </subcellularLocation>
</comment>
<dbReference type="Gene3D" id="2.40.170.20">
    <property type="entry name" value="TonB-dependent receptor, beta-barrel domain"/>
    <property type="match status" value="1"/>
</dbReference>
<dbReference type="Pfam" id="PF00593">
    <property type="entry name" value="TonB_dep_Rec_b-barrel"/>
    <property type="match status" value="1"/>
</dbReference>
<dbReference type="InterPro" id="IPR012910">
    <property type="entry name" value="Plug_dom"/>
</dbReference>
<dbReference type="PANTHER" id="PTHR40980:SF4">
    <property type="entry name" value="TONB-DEPENDENT RECEPTOR-LIKE BETA-BARREL DOMAIN-CONTAINING PROTEIN"/>
    <property type="match status" value="1"/>
</dbReference>
<name>A0ABP9FRZ8_9SPHI</name>
<dbReference type="InterPro" id="IPR008969">
    <property type="entry name" value="CarboxyPept-like_regulatory"/>
</dbReference>
<dbReference type="Proteomes" id="UP001501436">
    <property type="component" value="Unassembled WGS sequence"/>
</dbReference>
<dbReference type="InterPro" id="IPR036942">
    <property type="entry name" value="Beta-barrel_TonB_sf"/>
</dbReference>
<comment type="caution">
    <text evidence="7">The sequence shown here is derived from an EMBL/GenBank/DDBJ whole genome shotgun (WGS) entry which is preliminary data.</text>
</comment>
<keyword evidence="3" id="KW-0998">Cell outer membrane</keyword>
<dbReference type="SUPFAM" id="SSF56935">
    <property type="entry name" value="Porins"/>
    <property type="match status" value="1"/>
</dbReference>
<keyword evidence="4" id="KW-0798">TonB box</keyword>
<keyword evidence="7" id="KW-0675">Receptor</keyword>
<evidence type="ECO:0000313" key="8">
    <source>
        <dbReference type="Proteomes" id="UP001501436"/>
    </source>
</evidence>
<dbReference type="Gene3D" id="2.170.130.10">
    <property type="entry name" value="TonB-dependent receptor, plug domain"/>
    <property type="match status" value="1"/>
</dbReference>
<evidence type="ECO:0000259" key="5">
    <source>
        <dbReference type="Pfam" id="PF00593"/>
    </source>
</evidence>
<proteinExistence type="inferred from homology"/>
<accession>A0ABP9FRZ8</accession>
<dbReference type="InterPro" id="IPR000531">
    <property type="entry name" value="Beta-barrel_TonB"/>
</dbReference>
<feature type="domain" description="TonB-dependent receptor-like beta-barrel" evidence="5">
    <location>
        <begin position="599"/>
        <end position="1054"/>
    </location>
</feature>
<feature type="domain" description="TonB-dependent receptor plug" evidence="6">
    <location>
        <begin position="237"/>
        <end position="326"/>
    </location>
</feature>
<dbReference type="SUPFAM" id="SSF49464">
    <property type="entry name" value="Carboxypeptidase regulatory domain-like"/>
    <property type="match status" value="1"/>
</dbReference>
<comment type="similarity">
    <text evidence="4">Belongs to the TonB-dependent receptor family.</text>
</comment>
<dbReference type="Pfam" id="PF07715">
    <property type="entry name" value="Plug"/>
    <property type="match status" value="1"/>
</dbReference>
<dbReference type="Pfam" id="PF13715">
    <property type="entry name" value="CarbopepD_reg_2"/>
    <property type="match status" value="1"/>
</dbReference>
<sequence>MFFTLDIQTDRLRKNYRNALKFNLLCVFILLGTSLYAQAYTKIPDPVSFQFNKKVNAVTLFKELGKQTGYQFYYDNSLEKVLIEKTRYNNVSLGKILIDLTIQGFNFSINKKSVSVNYTKPKQTEPAKQQPGRIAGKIIDEKGELLPGANVKIIELNKALQSSVDGSYQFIVPVGKYTIEVSYISFQTIRIADVVVSSNKLTSLNVALKPSTNALQEVVIKSSYKKESVAGLYAQQKNAASVTDGISAEQIARTPDNNVGAVLKRVSGLTVLDNKYVVVRGLTERYNQALIDGLTLPSTDLNRRNFSFDIVPTELVSSVVVNKTATPDVTAEFVGGQVMVNTLAMPNNNFLSISFGAGYNDRATGKDFLSAGGRGKSDYFGFDDGRRKRPDNLVSWSLAPGQDDPRIEATNANGFKTGYAGAIEQSKRFNAESFKRYSYTAAPNQNYRITLGRLYDLDQEKGVKIGFIAGLTYRNTQQVNPFKSIRDEFPTTDVFNGEDTDTLRKGTAYIFNTTLGGVLNAGLQSRKFKLNVKNIYTRIFNEEYYYSKGLDGNDQGAKQERNFTDPVFTTVLQHKIEGEHSLGQKGLKIDWSGGYGNFNQQHNDMRKFTYYTVDNTFGTYYQRPNVTTLAAVVGNYIWDYRLWTAIKEHDFNWALNLSYPFSFFKDKSLVKAGYTGWYKKRSQDIYFAKIYAKRDQHSFTDLYETLLAPQNVGYGLNQAYYYLDNGNGGLFNADSKYHAAYAMLDQHLFANKLRLVYGVRAENFNLANRQENEVRRRQIEEATKPPGSVISQPVPVLTGEKNWNFLPSINAIYSLNEKTNIRAAYAKTMIRPDFRETATFAFPDPFLQASISGGNLSSTKIQNVDLRFEYYPTPGEILSVSGFYKYLDRPVELVNLSPASSVLTLTYQNQHSAKNTGIEMEFRKSLNVISPNLANFTVFGNAAYIWSEIKTISKINNPAYQDDPENQPEKIEVVQDFKRPLIGQSPYIVNAGLAYQSKYAGATASFNRSGYRSYVISVDPAQTEFQRARTLLDLQLSGRLLKQRAEIKLNIANLLDTRDEFYRNEKSWEGGGDKYTRVKGTDNYEPEDGDRLRYRMTYGRTYNLVFTYNF</sequence>
<dbReference type="Gene3D" id="2.60.40.1120">
    <property type="entry name" value="Carboxypeptidase-like, regulatory domain"/>
    <property type="match status" value="1"/>
</dbReference>
<dbReference type="PANTHER" id="PTHR40980">
    <property type="entry name" value="PLUG DOMAIN-CONTAINING PROTEIN"/>
    <property type="match status" value="1"/>
</dbReference>
<evidence type="ECO:0000256" key="3">
    <source>
        <dbReference type="ARBA" id="ARBA00023237"/>
    </source>
</evidence>
<dbReference type="InterPro" id="IPR037066">
    <property type="entry name" value="Plug_dom_sf"/>
</dbReference>
<protein>
    <submittedName>
        <fullName evidence="7">TonB-dependent receptor</fullName>
    </submittedName>
</protein>
<evidence type="ECO:0000313" key="7">
    <source>
        <dbReference type="EMBL" id="GAA4914809.1"/>
    </source>
</evidence>